<feature type="compositionally biased region" description="Basic residues" evidence="10">
    <location>
        <begin position="86"/>
        <end position="101"/>
    </location>
</feature>
<dbReference type="Gene3D" id="3.30.50.10">
    <property type="entry name" value="Erythroid Transcription Factor GATA-1, subunit A"/>
    <property type="match status" value="1"/>
</dbReference>
<keyword evidence="7" id="KW-0804">Transcription</keyword>
<dbReference type="PROSITE" id="PS00344">
    <property type="entry name" value="GATA_ZN_FINGER_1"/>
    <property type="match status" value="1"/>
</dbReference>
<keyword evidence="6" id="KW-0805">Transcription regulation</keyword>
<keyword evidence="3" id="KW-0479">Metal-binding</keyword>
<dbReference type="InterPro" id="IPR039050">
    <property type="entry name" value="GATAD1"/>
</dbReference>
<accession>A0A9J6DLV3</accession>
<reference evidence="12" key="2">
    <citation type="submission" date="2021-09" db="EMBL/GenBank/DDBJ databases">
        <authorList>
            <person name="Jia N."/>
            <person name="Wang J."/>
            <person name="Shi W."/>
            <person name="Du L."/>
            <person name="Sun Y."/>
            <person name="Zhan W."/>
            <person name="Jiang J."/>
            <person name="Wang Q."/>
            <person name="Zhang B."/>
            <person name="Ji P."/>
            <person name="Sakyi L.B."/>
            <person name="Cui X."/>
            <person name="Yuan T."/>
            <person name="Jiang B."/>
            <person name="Yang W."/>
            <person name="Lam T.T.-Y."/>
            <person name="Chang Q."/>
            <person name="Ding S."/>
            <person name="Wang X."/>
            <person name="Zhu J."/>
            <person name="Ruan X."/>
            <person name="Zhao L."/>
            <person name="Wei J."/>
            <person name="Que T."/>
            <person name="Du C."/>
            <person name="Cheng J."/>
            <person name="Dai P."/>
            <person name="Han X."/>
            <person name="Huang E."/>
            <person name="Gao Y."/>
            <person name="Liu J."/>
            <person name="Shao H."/>
            <person name="Ye R."/>
            <person name="Li L."/>
            <person name="Wei W."/>
            <person name="Wang X."/>
            <person name="Wang C."/>
            <person name="Huo Q."/>
            <person name="Li W."/>
            <person name="Guo W."/>
            <person name="Chen H."/>
            <person name="Chen S."/>
            <person name="Zhou L."/>
            <person name="Zhou L."/>
            <person name="Ni X."/>
            <person name="Tian J."/>
            <person name="Zhou Y."/>
            <person name="Sheng Y."/>
            <person name="Liu T."/>
            <person name="Pan Y."/>
            <person name="Xia L."/>
            <person name="Li J."/>
            <person name="Zhao F."/>
            <person name="Cao W."/>
        </authorList>
    </citation>
    <scope>NUCLEOTIDE SEQUENCE</scope>
    <source>
        <strain evidence="12">Rmic-2018</strain>
        <tissue evidence="12">Larvae</tissue>
    </source>
</reference>
<comment type="subcellular location">
    <subcellularLocation>
        <location evidence="1">Nucleus</location>
    </subcellularLocation>
</comment>
<organism evidence="12 13">
    <name type="scientific">Rhipicephalus microplus</name>
    <name type="common">Cattle tick</name>
    <name type="synonym">Boophilus microplus</name>
    <dbReference type="NCBI Taxonomy" id="6941"/>
    <lineage>
        <taxon>Eukaryota</taxon>
        <taxon>Metazoa</taxon>
        <taxon>Ecdysozoa</taxon>
        <taxon>Arthropoda</taxon>
        <taxon>Chelicerata</taxon>
        <taxon>Arachnida</taxon>
        <taxon>Acari</taxon>
        <taxon>Parasitiformes</taxon>
        <taxon>Ixodida</taxon>
        <taxon>Ixodoidea</taxon>
        <taxon>Ixodidae</taxon>
        <taxon>Rhipicephalinae</taxon>
        <taxon>Rhipicephalus</taxon>
        <taxon>Boophilus</taxon>
    </lineage>
</organism>
<proteinExistence type="predicted"/>
<gene>
    <name evidence="12" type="ORF">HPB51_006361</name>
</gene>
<evidence type="ECO:0000256" key="4">
    <source>
        <dbReference type="ARBA" id="ARBA00022771"/>
    </source>
</evidence>
<dbReference type="SUPFAM" id="SSF57716">
    <property type="entry name" value="Glucocorticoid receptor-like (DNA-binding domain)"/>
    <property type="match status" value="1"/>
</dbReference>
<dbReference type="SMART" id="SM00401">
    <property type="entry name" value="ZnF_GATA"/>
    <property type="match status" value="1"/>
</dbReference>
<evidence type="ECO:0000256" key="5">
    <source>
        <dbReference type="ARBA" id="ARBA00022833"/>
    </source>
</evidence>
<evidence type="ECO:0000256" key="10">
    <source>
        <dbReference type="SAM" id="MobiDB-lite"/>
    </source>
</evidence>
<evidence type="ECO:0000256" key="8">
    <source>
        <dbReference type="ARBA" id="ARBA00023242"/>
    </source>
</evidence>
<dbReference type="PANTHER" id="PTHR13340:SF2">
    <property type="entry name" value="GATA ZINC FINGER DOMAIN-CONTAINING PROTEIN 1"/>
    <property type="match status" value="1"/>
</dbReference>
<evidence type="ECO:0000256" key="7">
    <source>
        <dbReference type="ARBA" id="ARBA00023163"/>
    </source>
</evidence>
<dbReference type="GO" id="GO:0008270">
    <property type="term" value="F:zinc ion binding"/>
    <property type="evidence" value="ECO:0007669"/>
    <property type="project" value="UniProtKB-KW"/>
</dbReference>
<dbReference type="GO" id="GO:0006355">
    <property type="term" value="P:regulation of DNA-templated transcription"/>
    <property type="evidence" value="ECO:0007669"/>
    <property type="project" value="InterPro"/>
</dbReference>
<comment type="caution">
    <text evidence="12">The sequence shown here is derived from an EMBL/GenBank/DDBJ whole genome shotgun (WGS) entry which is preliminary data.</text>
</comment>
<dbReference type="GO" id="GO:0043565">
    <property type="term" value="F:sequence-specific DNA binding"/>
    <property type="evidence" value="ECO:0007669"/>
    <property type="project" value="InterPro"/>
</dbReference>
<dbReference type="VEuPathDB" id="VectorBase:LOC119172511"/>
<dbReference type="Pfam" id="PF00320">
    <property type="entry name" value="GATA"/>
    <property type="match status" value="1"/>
</dbReference>
<feature type="region of interest" description="Disordered" evidence="10">
    <location>
        <begin position="37"/>
        <end position="101"/>
    </location>
</feature>
<dbReference type="PANTHER" id="PTHR13340">
    <property type="entry name" value="GATA ZINC FINGER DOMAIN-CONTAINING"/>
    <property type="match status" value="1"/>
</dbReference>
<dbReference type="EMBL" id="JABSTU010000008">
    <property type="protein sequence ID" value="KAH8022931.1"/>
    <property type="molecule type" value="Genomic_DNA"/>
</dbReference>
<evidence type="ECO:0000256" key="6">
    <source>
        <dbReference type="ARBA" id="ARBA00023015"/>
    </source>
</evidence>
<keyword evidence="4 9" id="KW-0863">Zinc-finger</keyword>
<evidence type="ECO:0000256" key="3">
    <source>
        <dbReference type="ARBA" id="ARBA00022723"/>
    </source>
</evidence>
<sequence>MPFGMKPTCATCKTTVSSMWRKNEQGDVLCNSCALRGHAVPTEPEPPSAKEANGCPFTLRKSTRAKTSKLKQQQQQQQTKTAAPKGKGRRAIFKKTVRGLP</sequence>
<dbReference type="GO" id="GO:0006325">
    <property type="term" value="P:chromatin organization"/>
    <property type="evidence" value="ECO:0007669"/>
    <property type="project" value="TreeGrafter"/>
</dbReference>
<evidence type="ECO:0000256" key="2">
    <source>
        <dbReference type="ARBA" id="ARBA00014943"/>
    </source>
</evidence>
<keyword evidence="5" id="KW-0862">Zinc</keyword>
<protein>
    <recommendedName>
        <fullName evidence="2">GATA zinc finger domain-containing protein 1</fullName>
    </recommendedName>
</protein>
<dbReference type="GO" id="GO:0005634">
    <property type="term" value="C:nucleus"/>
    <property type="evidence" value="ECO:0007669"/>
    <property type="project" value="UniProtKB-SubCell"/>
</dbReference>
<dbReference type="InterPro" id="IPR013088">
    <property type="entry name" value="Znf_NHR/GATA"/>
</dbReference>
<keyword evidence="13" id="KW-1185">Reference proteome</keyword>
<name>A0A9J6DLV3_RHIMP</name>
<dbReference type="PROSITE" id="PS50114">
    <property type="entry name" value="GATA_ZN_FINGER_2"/>
    <property type="match status" value="1"/>
</dbReference>
<dbReference type="Proteomes" id="UP000821866">
    <property type="component" value="Chromosome 6"/>
</dbReference>
<evidence type="ECO:0000256" key="9">
    <source>
        <dbReference type="PROSITE-ProRule" id="PRU00094"/>
    </source>
</evidence>
<feature type="domain" description="GATA-type" evidence="11">
    <location>
        <begin position="9"/>
        <end position="35"/>
    </location>
</feature>
<evidence type="ECO:0000256" key="1">
    <source>
        <dbReference type="ARBA" id="ARBA00004123"/>
    </source>
</evidence>
<dbReference type="InterPro" id="IPR000679">
    <property type="entry name" value="Znf_GATA"/>
</dbReference>
<dbReference type="AlphaFoldDB" id="A0A9J6DLV3"/>
<keyword evidence="8" id="KW-0539">Nucleus</keyword>
<reference evidence="12" key="1">
    <citation type="journal article" date="2020" name="Cell">
        <title>Large-Scale Comparative Analyses of Tick Genomes Elucidate Their Genetic Diversity and Vector Capacities.</title>
        <authorList>
            <consortium name="Tick Genome and Microbiome Consortium (TIGMIC)"/>
            <person name="Jia N."/>
            <person name="Wang J."/>
            <person name="Shi W."/>
            <person name="Du L."/>
            <person name="Sun Y."/>
            <person name="Zhan W."/>
            <person name="Jiang J.F."/>
            <person name="Wang Q."/>
            <person name="Zhang B."/>
            <person name="Ji P."/>
            <person name="Bell-Sakyi L."/>
            <person name="Cui X.M."/>
            <person name="Yuan T.T."/>
            <person name="Jiang B.G."/>
            <person name="Yang W.F."/>
            <person name="Lam T.T."/>
            <person name="Chang Q.C."/>
            <person name="Ding S.J."/>
            <person name="Wang X.J."/>
            <person name="Zhu J.G."/>
            <person name="Ruan X.D."/>
            <person name="Zhao L."/>
            <person name="Wei J.T."/>
            <person name="Ye R.Z."/>
            <person name="Que T.C."/>
            <person name="Du C.H."/>
            <person name="Zhou Y.H."/>
            <person name="Cheng J.X."/>
            <person name="Dai P.F."/>
            <person name="Guo W.B."/>
            <person name="Han X.H."/>
            <person name="Huang E.J."/>
            <person name="Li L.F."/>
            <person name="Wei W."/>
            <person name="Gao Y.C."/>
            <person name="Liu J.Z."/>
            <person name="Shao H.Z."/>
            <person name="Wang X."/>
            <person name="Wang C.C."/>
            <person name="Yang T.C."/>
            <person name="Huo Q.B."/>
            <person name="Li W."/>
            <person name="Chen H.Y."/>
            <person name="Chen S.E."/>
            <person name="Zhou L.G."/>
            <person name="Ni X.B."/>
            <person name="Tian J.H."/>
            <person name="Sheng Y."/>
            <person name="Liu T."/>
            <person name="Pan Y.S."/>
            <person name="Xia L.Y."/>
            <person name="Li J."/>
            <person name="Zhao F."/>
            <person name="Cao W.C."/>
        </authorList>
    </citation>
    <scope>NUCLEOTIDE SEQUENCE</scope>
    <source>
        <strain evidence="12">Rmic-2018</strain>
    </source>
</reference>
<evidence type="ECO:0000259" key="11">
    <source>
        <dbReference type="PROSITE" id="PS50114"/>
    </source>
</evidence>
<evidence type="ECO:0000313" key="12">
    <source>
        <dbReference type="EMBL" id="KAH8022931.1"/>
    </source>
</evidence>
<evidence type="ECO:0000313" key="13">
    <source>
        <dbReference type="Proteomes" id="UP000821866"/>
    </source>
</evidence>